<evidence type="ECO:0000256" key="5">
    <source>
        <dbReference type="ARBA" id="ARBA00022694"/>
    </source>
</evidence>
<evidence type="ECO:0000313" key="12">
    <source>
        <dbReference type="Proteomes" id="UP000230214"/>
    </source>
</evidence>
<dbReference type="GO" id="GO:0006400">
    <property type="term" value="P:tRNA modification"/>
    <property type="evidence" value="ECO:0007669"/>
    <property type="project" value="TreeGrafter"/>
</dbReference>
<dbReference type="Gene3D" id="3.40.50.300">
    <property type="entry name" value="P-loop containing nucleotide triphosphate hydrolases"/>
    <property type="match status" value="1"/>
</dbReference>
<comment type="catalytic activity">
    <reaction evidence="9 10">
        <text>adenosine(37) in tRNA + dimethylallyl diphosphate = N(6)-dimethylallyladenosine(37) in tRNA + diphosphate</text>
        <dbReference type="Rhea" id="RHEA:26482"/>
        <dbReference type="Rhea" id="RHEA-COMP:10162"/>
        <dbReference type="Rhea" id="RHEA-COMP:10375"/>
        <dbReference type="ChEBI" id="CHEBI:33019"/>
        <dbReference type="ChEBI" id="CHEBI:57623"/>
        <dbReference type="ChEBI" id="CHEBI:74411"/>
        <dbReference type="ChEBI" id="CHEBI:74415"/>
        <dbReference type="EC" id="2.5.1.75"/>
    </reaction>
</comment>
<keyword evidence="6 10" id="KW-0547">Nucleotide-binding</keyword>
<dbReference type="Proteomes" id="UP000230214">
    <property type="component" value="Unassembled WGS sequence"/>
</dbReference>
<name>A0A2H0R9G9_UNCKA</name>
<feature type="region of interest" description="Interaction with substrate tRNA" evidence="10">
    <location>
        <begin position="172"/>
        <end position="176"/>
    </location>
</feature>
<evidence type="ECO:0000256" key="7">
    <source>
        <dbReference type="ARBA" id="ARBA00022840"/>
    </source>
</evidence>
<keyword evidence="5 10" id="KW-0819">tRNA processing</keyword>
<keyword evidence="7 10" id="KW-0067">ATP-binding</keyword>
<evidence type="ECO:0000256" key="1">
    <source>
        <dbReference type="ARBA" id="ARBA00001946"/>
    </source>
</evidence>
<comment type="cofactor">
    <cofactor evidence="1 10">
        <name>Mg(2+)</name>
        <dbReference type="ChEBI" id="CHEBI:18420"/>
    </cofactor>
</comment>
<proteinExistence type="inferred from homology"/>
<evidence type="ECO:0000256" key="8">
    <source>
        <dbReference type="ARBA" id="ARBA00022842"/>
    </source>
</evidence>
<evidence type="ECO:0000313" key="11">
    <source>
        <dbReference type="EMBL" id="PIR43117.1"/>
    </source>
</evidence>
<comment type="caution">
    <text evidence="10">Lacks conserved residue(s) required for the propagation of feature annotation.</text>
</comment>
<dbReference type="HAMAP" id="MF_00185">
    <property type="entry name" value="IPP_trans"/>
    <property type="match status" value="1"/>
</dbReference>
<gene>
    <name evidence="10" type="primary">miaA</name>
    <name evidence="11" type="ORF">COV24_04350</name>
</gene>
<dbReference type="InterPro" id="IPR018022">
    <property type="entry name" value="IPT"/>
</dbReference>
<feature type="binding site" evidence="10">
    <location>
        <begin position="16"/>
        <end position="21"/>
    </location>
    <ligand>
        <name>substrate</name>
    </ligand>
</feature>
<evidence type="ECO:0000256" key="2">
    <source>
        <dbReference type="ARBA" id="ARBA00003213"/>
    </source>
</evidence>
<dbReference type="Gene3D" id="1.10.287.890">
    <property type="entry name" value="Crystal structure of tRNA isopentenylpyrophosphate transferase (bh2366) domain"/>
    <property type="match status" value="1"/>
</dbReference>
<reference evidence="11 12" key="1">
    <citation type="submission" date="2017-09" db="EMBL/GenBank/DDBJ databases">
        <title>Depth-based differentiation of microbial function through sediment-hosted aquifers and enrichment of novel symbionts in the deep terrestrial subsurface.</title>
        <authorList>
            <person name="Probst A.J."/>
            <person name="Ladd B."/>
            <person name="Jarett J.K."/>
            <person name="Geller-Mcgrath D.E."/>
            <person name="Sieber C.M."/>
            <person name="Emerson J.B."/>
            <person name="Anantharaman K."/>
            <person name="Thomas B.C."/>
            <person name="Malmstrom R."/>
            <person name="Stieglmeier M."/>
            <person name="Klingl A."/>
            <person name="Woyke T."/>
            <person name="Ryan C.M."/>
            <person name="Banfield J.F."/>
        </authorList>
    </citation>
    <scope>NUCLEOTIDE SEQUENCE [LARGE SCALE GENOMIC DNA]</scope>
    <source>
        <strain evidence="11">CG10_big_fil_rev_8_21_14_0_10_32_10</strain>
    </source>
</reference>
<comment type="subunit">
    <text evidence="10">Monomer.</text>
</comment>
<feature type="site" description="Interaction with substrate tRNA" evidence="10">
    <location>
        <position position="115"/>
    </location>
</feature>
<comment type="similarity">
    <text evidence="3 10">Belongs to the IPP transferase family.</text>
</comment>
<dbReference type="InterPro" id="IPR027417">
    <property type="entry name" value="P-loop_NTPase"/>
</dbReference>
<accession>A0A2H0R9G9</accession>
<sequence length="311" mass="36573">MKKSTDNKIIIILGPSASGKTDLAIEIANKYKTYVISADSRQIYKKLNYSTGKIKIGDLKRGHPIMGSPLITYGIKYYGYNILKPNKEYSAGDFVEYTKKIIIKEKSTPIICGGTGMYISSLVGNTSLSKVKRNTLFRKKLQKKTLFEIQQILKKEGFNIETLNNSEKNNKQRLIRKIEIIKSKQKNEEYFSLKKHCKTAGYLYIGLQKKDYKESIENWIDENFEEIKKEVEWLNLKYPKSHLFTGFIFKEMRDYLNNKSSIEKTKNLITVSYLQYIKRQMTYFKKYFPQTVWFNNRKKALEYIQKYKSLS</sequence>
<dbReference type="EC" id="2.5.1.75" evidence="10"/>
<feature type="site" description="Interaction with substrate tRNA" evidence="10">
    <location>
        <position position="138"/>
    </location>
</feature>
<dbReference type="GO" id="GO:0005524">
    <property type="term" value="F:ATP binding"/>
    <property type="evidence" value="ECO:0007669"/>
    <property type="project" value="UniProtKB-UniRule"/>
</dbReference>
<evidence type="ECO:0000256" key="3">
    <source>
        <dbReference type="ARBA" id="ARBA00005842"/>
    </source>
</evidence>
<keyword evidence="8 10" id="KW-0460">Magnesium</keyword>
<dbReference type="InterPro" id="IPR039657">
    <property type="entry name" value="Dimethylallyltransferase"/>
</dbReference>
<dbReference type="Pfam" id="PF01745">
    <property type="entry name" value="IPT"/>
    <property type="match status" value="1"/>
</dbReference>
<dbReference type="EMBL" id="PCXU01000037">
    <property type="protein sequence ID" value="PIR43117.1"/>
    <property type="molecule type" value="Genomic_DNA"/>
</dbReference>
<evidence type="ECO:0000256" key="9">
    <source>
        <dbReference type="ARBA" id="ARBA00049563"/>
    </source>
</evidence>
<keyword evidence="4 10" id="KW-0808">Transferase</keyword>
<evidence type="ECO:0000256" key="6">
    <source>
        <dbReference type="ARBA" id="ARBA00022741"/>
    </source>
</evidence>
<feature type="region of interest" description="Interaction with substrate tRNA" evidence="10">
    <location>
        <begin position="39"/>
        <end position="42"/>
    </location>
</feature>
<evidence type="ECO:0000256" key="4">
    <source>
        <dbReference type="ARBA" id="ARBA00022679"/>
    </source>
</evidence>
<protein>
    <recommendedName>
        <fullName evidence="10">tRNA dimethylallyltransferase</fullName>
        <ecNumber evidence="10">2.5.1.75</ecNumber>
    </recommendedName>
    <alternativeName>
        <fullName evidence="10">Dimethylallyl diphosphate:tRNA dimethylallyltransferase</fullName>
        <shortName evidence="10">DMAPP:tRNA dimethylallyltransferase</shortName>
        <shortName evidence="10">DMATase</shortName>
    </alternativeName>
    <alternativeName>
        <fullName evidence="10">Isopentenyl-diphosphate:tRNA isopentenyltransferase</fullName>
        <shortName evidence="10">IPP transferase</shortName>
        <shortName evidence="10">IPPT</shortName>
        <shortName evidence="10">IPTase</shortName>
    </alternativeName>
</protein>
<evidence type="ECO:0000256" key="10">
    <source>
        <dbReference type="HAMAP-Rule" id="MF_00185"/>
    </source>
</evidence>
<comment type="caution">
    <text evidence="11">The sequence shown here is derived from an EMBL/GenBank/DDBJ whole genome shotgun (WGS) entry which is preliminary data.</text>
</comment>
<dbReference type="PANTHER" id="PTHR11088:SF60">
    <property type="entry name" value="TRNA DIMETHYLALLYLTRANSFERASE"/>
    <property type="match status" value="1"/>
</dbReference>
<comment type="function">
    <text evidence="2 10">Catalyzes the transfer of a dimethylallyl group onto the adenine at position 37 in tRNAs that read codons beginning with uridine, leading to the formation of N6-(dimethylallyl)adenosine (i(6)A).</text>
</comment>
<dbReference type="Pfam" id="PF01715">
    <property type="entry name" value="IPPT"/>
    <property type="match status" value="1"/>
</dbReference>
<feature type="binding site" evidence="10">
    <location>
        <begin position="14"/>
        <end position="21"/>
    </location>
    <ligand>
        <name>ATP</name>
        <dbReference type="ChEBI" id="CHEBI:30616"/>
    </ligand>
</feature>
<organism evidence="11 12">
    <name type="scientific">candidate division WWE3 bacterium CG10_big_fil_rev_8_21_14_0_10_32_10</name>
    <dbReference type="NCBI Taxonomy" id="1975090"/>
    <lineage>
        <taxon>Bacteria</taxon>
        <taxon>Katanobacteria</taxon>
    </lineage>
</organism>
<dbReference type="AlphaFoldDB" id="A0A2H0R9G9"/>
<dbReference type="SUPFAM" id="SSF52540">
    <property type="entry name" value="P-loop containing nucleoside triphosphate hydrolases"/>
    <property type="match status" value="2"/>
</dbReference>
<dbReference type="PANTHER" id="PTHR11088">
    <property type="entry name" value="TRNA DIMETHYLALLYLTRANSFERASE"/>
    <property type="match status" value="1"/>
</dbReference>
<dbReference type="GO" id="GO:0052381">
    <property type="term" value="F:tRNA dimethylallyltransferase activity"/>
    <property type="evidence" value="ECO:0007669"/>
    <property type="project" value="UniProtKB-UniRule"/>
</dbReference>